<feature type="transmembrane region" description="Helical" evidence="6">
    <location>
        <begin position="83"/>
        <end position="100"/>
    </location>
</feature>
<feature type="domain" description="Phosphatidylglycerol lysyltransferase C-terminal" evidence="7">
    <location>
        <begin position="234"/>
        <end position="531"/>
    </location>
</feature>
<dbReference type="EMBL" id="BAAAHK010000003">
    <property type="protein sequence ID" value="GAA0927915.1"/>
    <property type="molecule type" value="Genomic_DNA"/>
</dbReference>
<evidence type="ECO:0000256" key="2">
    <source>
        <dbReference type="ARBA" id="ARBA00022475"/>
    </source>
</evidence>
<comment type="subcellular location">
    <subcellularLocation>
        <location evidence="1">Cell membrane</location>
        <topology evidence="1">Multi-pass membrane protein</topology>
    </subcellularLocation>
</comment>
<proteinExistence type="predicted"/>
<evidence type="ECO:0000313" key="10">
    <source>
        <dbReference type="Proteomes" id="UP001500542"/>
    </source>
</evidence>
<feature type="transmembrane region" description="Helical" evidence="6">
    <location>
        <begin position="135"/>
        <end position="155"/>
    </location>
</feature>
<dbReference type="Pfam" id="PF16995">
    <property type="entry name" value="tRNA-synt_2_TM"/>
    <property type="match status" value="1"/>
</dbReference>
<keyword evidence="10" id="KW-1185">Reference proteome</keyword>
<dbReference type="PANTHER" id="PTHR34697:SF2">
    <property type="entry name" value="PHOSPHATIDYLGLYCEROL LYSYLTRANSFERASE"/>
    <property type="match status" value="1"/>
</dbReference>
<dbReference type="InterPro" id="IPR024320">
    <property type="entry name" value="LPG_synthase_C"/>
</dbReference>
<evidence type="ECO:0000259" key="7">
    <source>
        <dbReference type="Pfam" id="PF09924"/>
    </source>
</evidence>
<dbReference type="PANTHER" id="PTHR34697">
    <property type="entry name" value="PHOSPHATIDYLGLYCEROL LYSYLTRANSFERASE"/>
    <property type="match status" value="1"/>
</dbReference>
<feature type="domain" description="Lysyl-tRNA synthetase N-terminal transmembrane region" evidence="8">
    <location>
        <begin position="15"/>
        <end position="212"/>
    </location>
</feature>
<accession>A0ABN1PGN5</accession>
<protein>
    <submittedName>
        <fullName evidence="9">Phosphatidylglycerol lysyltransferase domain-containing protein</fullName>
    </submittedName>
</protein>
<dbReference type="RefSeq" id="WP_343965080.1">
    <property type="nucleotide sequence ID" value="NZ_BAAAHK010000003.1"/>
</dbReference>
<evidence type="ECO:0000256" key="5">
    <source>
        <dbReference type="ARBA" id="ARBA00023136"/>
    </source>
</evidence>
<evidence type="ECO:0000256" key="1">
    <source>
        <dbReference type="ARBA" id="ARBA00004651"/>
    </source>
</evidence>
<dbReference type="Pfam" id="PF09924">
    <property type="entry name" value="LPG_synthase_C"/>
    <property type="match status" value="1"/>
</dbReference>
<evidence type="ECO:0000256" key="4">
    <source>
        <dbReference type="ARBA" id="ARBA00022989"/>
    </source>
</evidence>
<feature type="transmembrane region" description="Helical" evidence="6">
    <location>
        <begin position="197"/>
        <end position="215"/>
    </location>
</feature>
<dbReference type="InterPro" id="IPR051211">
    <property type="entry name" value="PG_lysyltransferase"/>
</dbReference>
<feature type="transmembrane region" description="Helical" evidence="6">
    <location>
        <begin position="52"/>
        <end position="71"/>
    </location>
</feature>
<evidence type="ECO:0000256" key="6">
    <source>
        <dbReference type="SAM" id="Phobius"/>
    </source>
</evidence>
<gene>
    <name evidence="9" type="ORF">GCM10009554_09140</name>
</gene>
<evidence type="ECO:0000256" key="3">
    <source>
        <dbReference type="ARBA" id="ARBA00022692"/>
    </source>
</evidence>
<name>A0ABN1PGN5_9ACTN</name>
<dbReference type="InterPro" id="IPR031553">
    <property type="entry name" value="tRNA-synt_2_TM"/>
</dbReference>
<sequence length="570" mass="61357">MARRPRGQPRDPARWAPWIAGLVCMLGIISVLDAVSPPLRPRLKPLTAVLPVLVPQAASAAVPLGVVLVMLSRGLARRKRRAWIGALTAASGLVVLNGLAHSTGEAVAAVVVVVLLVFTHQAFTGRPDPGSRRKVMVTFLTSFVLATSVGAASLIGDPDAVDHLSAPQLLREVWLGFIGISGPARFESDQTRQRLEATLLLLGVIVAVATVVMALRTARAPRHQVGSEGARLRDLLAAYRNDSLSYFALRDDKSLIFGPTGTAAIAYRVVAGVSLAGGDPIGDPDAWPGAIDAWLAEARGYAWTPGVVGASERGVSSYREHGLSAMQLGDEAVLDVAAFSLSGRPMRAVRQAVARAERRGHLVQVRRQRDIGDAELADLSRHLAGWRAGQAERGFSMALGRFGDLRDGDATVVSCRDETARLVAVLSLVPWNDDGLSLDLMVRSPRAGNGVIELMVSELVQAAPDLGIARISLNFAVFREVFERGGLAGAGPGLRLWYRILLGLSRFWQIESLYRANAKYRPAWVPRFVCYQRVRELPRIASATLQAESFLRLSPAKLIGPARKETSRHA</sequence>
<feature type="transmembrane region" description="Helical" evidence="6">
    <location>
        <begin position="106"/>
        <end position="123"/>
    </location>
</feature>
<feature type="transmembrane region" description="Helical" evidence="6">
    <location>
        <begin position="12"/>
        <end position="32"/>
    </location>
</feature>
<organism evidence="9 10">
    <name type="scientific">Kribbella koreensis</name>
    <dbReference type="NCBI Taxonomy" id="57909"/>
    <lineage>
        <taxon>Bacteria</taxon>
        <taxon>Bacillati</taxon>
        <taxon>Actinomycetota</taxon>
        <taxon>Actinomycetes</taxon>
        <taxon>Propionibacteriales</taxon>
        <taxon>Kribbellaceae</taxon>
        <taxon>Kribbella</taxon>
    </lineage>
</organism>
<reference evidence="9 10" key="1">
    <citation type="journal article" date="2019" name="Int. J. Syst. Evol. Microbiol.">
        <title>The Global Catalogue of Microorganisms (GCM) 10K type strain sequencing project: providing services to taxonomists for standard genome sequencing and annotation.</title>
        <authorList>
            <consortium name="The Broad Institute Genomics Platform"/>
            <consortium name="The Broad Institute Genome Sequencing Center for Infectious Disease"/>
            <person name="Wu L."/>
            <person name="Ma J."/>
        </authorList>
    </citation>
    <scope>NUCLEOTIDE SEQUENCE [LARGE SCALE GENOMIC DNA]</scope>
    <source>
        <strain evidence="9 10">JCM 10977</strain>
    </source>
</reference>
<dbReference type="Proteomes" id="UP001500542">
    <property type="component" value="Unassembled WGS sequence"/>
</dbReference>
<keyword evidence="3 6" id="KW-0812">Transmembrane</keyword>
<comment type="caution">
    <text evidence="9">The sequence shown here is derived from an EMBL/GenBank/DDBJ whole genome shotgun (WGS) entry which is preliminary data.</text>
</comment>
<keyword evidence="4 6" id="KW-1133">Transmembrane helix</keyword>
<evidence type="ECO:0000313" key="9">
    <source>
        <dbReference type="EMBL" id="GAA0927915.1"/>
    </source>
</evidence>
<keyword evidence="2" id="KW-1003">Cell membrane</keyword>
<evidence type="ECO:0000259" key="8">
    <source>
        <dbReference type="Pfam" id="PF16995"/>
    </source>
</evidence>
<keyword evidence="5 6" id="KW-0472">Membrane</keyword>